<dbReference type="Pfam" id="PF05649">
    <property type="entry name" value="Peptidase_M13_N"/>
    <property type="match status" value="1"/>
</dbReference>
<evidence type="ECO:0000256" key="1">
    <source>
        <dbReference type="ARBA" id="ARBA00001947"/>
    </source>
</evidence>
<dbReference type="InterPro" id="IPR000718">
    <property type="entry name" value="Peptidase_M13"/>
</dbReference>
<accession>A0A133XZM6</accession>
<protein>
    <submittedName>
        <fullName evidence="10">Putative neprilysin</fullName>
    </submittedName>
</protein>
<evidence type="ECO:0000256" key="3">
    <source>
        <dbReference type="ARBA" id="ARBA00022670"/>
    </source>
</evidence>
<name>A0A133XZM6_9LACT</name>
<proteinExistence type="inferred from homology"/>
<dbReference type="GO" id="GO:0046872">
    <property type="term" value="F:metal ion binding"/>
    <property type="evidence" value="ECO:0007669"/>
    <property type="project" value="UniProtKB-KW"/>
</dbReference>
<dbReference type="InterPro" id="IPR024079">
    <property type="entry name" value="MetalloPept_cat_dom_sf"/>
</dbReference>
<keyword evidence="4" id="KW-0479">Metal-binding</keyword>
<dbReference type="InterPro" id="IPR018497">
    <property type="entry name" value="Peptidase_M13_C"/>
</dbReference>
<reference evidence="10 11" key="1">
    <citation type="submission" date="2016-01" db="EMBL/GenBank/DDBJ databases">
        <authorList>
            <person name="Oliw E.H."/>
        </authorList>
    </citation>
    <scope>NUCLEOTIDE SEQUENCE [LARGE SCALE GENOMIC DNA]</scope>
    <source>
        <strain evidence="10 11">KA00635</strain>
    </source>
</reference>
<keyword evidence="5" id="KW-0378">Hydrolase</keyword>
<dbReference type="PROSITE" id="PS51885">
    <property type="entry name" value="NEPRILYSIN"/>
    <property type="match status" value="1"/>
</dbReference>
<dbReference type="PATRIC" id="fig|87541.4.peg.851"/>
<dbReference type="PRINTS" id="PR00786">
    <property type="entry name" value="NEPRILYSIN"/>
</dbReference>
<feature type="domain" description="Peptidase M13 N-terminal" evidence="9">
    <location>
        <begin position="9"/>
        <end position="387"/>
    </location>
</feature>
<dbReference type="InterPro" id="IPR008753">
    <property type="entry name" value="Peptidase_M13_N"/>
</dbReference>
<dbReference type="PANTHER" id="PTHR11733:SF167">
    <property type="entry name" value="FI17812P1-RELATED"/>
    <property type="match status" value="1"/>
</dbReference>
<dbReference type="CDD" id="cd08662">
    <property type="entry name" value="M13"/>
    <property type="match status" value="1"/>
</dbReference>
<feature type="domain" description="Peptidase M13 C-terminal" evidence="8">
    <location>
        <begin position="441"/>
        <end position="632"/>
    </location>
</feature>
<keyword evidence="7" id="KW-0482">Metalloprotease</keyword>
<dbReference type="SUPFAM" id="SSF55486">
    <property type="entry name" value="Metalloproteases ('zincins'), catalytic domain"/>
    <property type="match status" value="1"/>
</dbReference>
<evidence type="ECO:0000256" key="2">
    <source>
        <dbReference type="ARBA" id="ARBA00007357"/>
    </source>
</evidence>
<evidence type="ECO:0000313" key="11">
    <source>
        <dbReference type="Proteomes" id="UP000070422"/>
    </source>
</evidence>
<evidence type="ECO:0000256" key="4">
    <source>
        <dbReference type="ARBA" id="ARBA00022723"/>
    </source>
</evidence>
<organism evidence="10 11">
    <name type="scientific">Aerococcus christensenii</name>
    <dbReference type="NCBI Taxonomy" id="87541"/>
    <lineage>
        <taxon>Bacteria</taxon>
        <taxon>Bacillati</taxon>
        <taxon>Bacillota</taxon>
        <taxon>Bacilli</taxon>
        <taxon>Lactobacillales</taxon>
        <taxon>Aerococcaceae</taxon>
        <taxon>Aerococcus</taxon>
    </lineage>
</organism>
<evidence type="ECO:0000256" key="7">
    <source>
        <dbReference type="ARBA" id="ARBA00023049"/>
    </source>
</evidence>
<evidence type="ECO:0000313" key="10">
    <source>
        <dbReference type="EMBL" id="KXB36350.1"/>
    </source>
</evidence>
<sequence length="635" mass="72567">MTINLQEAKQDLYQAVNGEWLKTAVIPDDKPSTGGFMDLNEGIEKLAMKDMAEMAQGNISLTKPEEEEMIKLYRLAMDFERLDQEGGQPVQSDLAQIQALEKFLDLQEFAKEWLLNGNPFAFSFENGADMKNTEKYALYLSRPGLILPDKTYYEAENKQGPQLLAIWKEMAQQVLVKFDIEEEEAHTLVQKAVDFDAAMVPYVKSNEELADYTKAYNPRKMQDVKAYHDHFDLQKLIEDLIGQEVPQVIVTEPGYFENLAIFFNEEHFEAFKAWLIVSTALNACSLLSEDLRQTGSLYSLALSGNPQTMDREKHAFYVALNTFSQVFGCYYGKKYFGEKAREDVAQMVQEMIGVYKERLSKNTWLSKETIAKACVKLDAIQVMVGYPDDYPEVYSQLKVKESESLYLNVQRFSRLCLMDNLKKWNQEVDHNLWQMSGHTVNAYYDPFGNKICFPAGILQAPFYSLKQTRSQNYGGIGGVIAHEISHAFDNNGAQFDEKGNLNNWWKPEDFEIFKEKSQAMIDQFEGLPLGEDGQVNGTLTVSENIADAGGLQTAYQAMTHEESYDPEAFFNNWAKIWCMKARPQYQALLLAIDVHAPNYWRANQQVKNLAAFHETYGTQEGDGMYLAPEARVVIW</sequence>
<dbReference type="Gene3D" id="3.40.390.10">
    <property type="entry name" value="Collagenase (Catalytic Domain)"/>
    <property type="match status" value="1"/>
</dbReference>
<dbReference type="Pfam" id="PF01431">
    <property type="entry name" value="Peptidase_M13"/>
    <property type="match status" value="1"/>
</dbReference>
<dbReference type="GO" id="GO:0005886">
    <property type="term" value="C:plasma membrane"/>
    <property type="evidence" value="ECO:0007669"/>
    <property type="project" value="TreeGrafter"/>
</dbReference>
<dbReference type="GO" id="GO:0016485">
    <property type="term" value="P:protein processing"/>
    <property type="evidence" value="ECO:0007669"/>
    <property type="project" value="TreeGrafter"/>
</dbReference>
<keyword evidence="3" id="KW-0645">Protease</keyword>
<dbReference type="Gene3D" id="1.10.1380.10">
    <property type="entry name" value="Neutral endopeptidase , domain2"/>
    <property type="match status" value="1"/>
</dbReference>
<comment type="cofactor">
    <cofactor evidence="1">
        <name>Zn(2+)</name>
        <dbReference type="ChEBI" id="CHEBI:29105"/>
    </cofactor>
</comment>
<dbReference type="InterPro" id="IPR042089">
    <property type="entry name" value="Peptidase_M13_dom_2"/>
</dbReference>
<gene>
    <name evidence="10" type="ORF">HMPREF3187_00859</name>
</gene>
<dbReference type="OrthoDB" id="9775677at2"/>
<evidence type="ECO:0000256" key="6">
    <source>
        <dbReference type="ARBA" id="ARBA00022833"/>
    </source>
</evidence>
<evidence type="ECO:0000256" key="5">
    <source>
        <dbReference type="ARBA" id="ARBA00022801"/>
    </source>
</evidence>
<dbReference type="RefSeq" id="WP_060936788.1">
    <property type="nucleotide sequence ID" value="NZ_JASOZP010000014.1"/>
</dbReference>
<dbReference type="PANTHER" id="PTHR11733">
    <property type="entry name" value="ZINC METALLOPROTEASE FAMILY M13 NEPRILYSIN-RELATED"/>
    <property type="match status" value="1"/>
</dbReference>
<dbReference type="Proteomes" id="UP000070422">
    <property type="component" value="Unassembled WGS sequence"/>
</dbReference>
<keyword evidence="6" id="KW-0862">Zinc</keyword>
<comment type="caution">
    <text evidence="10">The sequence shown here is derived from an EMBL/GenBank/DDBJ whole genome shotgun (WGS) entry which is preliminary data.</text>
</comment>
<comment type="similarity">
    <text evidence="2">Belongs to the peptidase M13 family.</text>
</comment>
<evidence type="ECO:0000259" key="9">
    <source>
        <dbReference type="Pfam" id="PF05649"/>
    </source>
</evidence>
<dbReference type="GO" id="GO:0004222">
    <property type="term" value="F:metalloendopeptidase activity"/>
    <property type="evidence" value="ECO:0007669"/>
    <property type="project" value="InterPro"/>
</dbReference>
<dbReference type="AlphaFoldDB" id="A0A133XZM6"/>
<dbReference type="EMBL" id="LSCQ01000043">
    <property type="protein sequence ID" value="KXB36350.1"/>
    <property type="molecule type" value="Genomic_DNA"/>
</dbReference>
<dbReference type="STRING" id="87541.AWM71_00690"/>
<evidence type="ECO:0000259" key="8">
    <source>
        <dbReference type="Pfam" id="PF01431"/>
    </source>
</evidence>